<dbReference type="EMBL" id="AXCR01000004">
    <property type="protein sequence ID" value="KJR88530.1"/>
    <property type="molecule type" value="Genomic_DNA"/>
</dbReference>
<reference evidence="2 3" key="1">
    <citation type="journal article" date="2014" name="BMC Genomics">
        <title>Comparative genomics of the major fungal agents of human and animal Sporotrichosis: Sporothrix schenckii and Sporothrix brasiliensis.</title>
        <authorList>
            <person name="Teixeira M.M."/>
            <person name="de Almeida L.G."/>
            <person name="Kubitschek-Barreira P."/>
            <person name="Alves F.L."/>
            <person name="Kioshima E.S."/>
            <person name="Abadio A.K."/>
            <person name="Fernandes L."/>
            <person name="Derengowski L.S."/>
            <person name="Ferreira K.S."/>
            <person name="Souza R.C."/>
            <person name="Ruiz J.C."/>
            <person name="de Andrade N.C."/>
            <person name="Paes H.C."/>
            <person name="Nicola A.M."/>
            <person name="Albuquerque P."/>
            <person name="Gerber A.L."/>
            <person name="Martins V.P."/>
            <person name="Peconick L.D."/>
            <person name="Neto A.V."/>
            <person name="Chaucanez C.B."/>
            <person name="Silva P.A."/>
            <person name="Cunha O.L."/>
            <person name="de Oliveira F.F."/>
            <person name="dos Santos T.C."/>
            <person name="Barros A.L."/>
            <person name="Soares M.A."/>
            <person name="de Oliveira L.M."/>
            <person name="Marini M.M."/>
            <person name="Villalobos-Duno H."/>
            <person name="Cunha M.M."/>
            <person name="de Hoog S."/>
            <person name="da Silveira J.F."/>
            <person name="Henrissat B."/>
            <person name="Nino-Vega G.A."/>
            <person name="Cisalpino P.S."/>
            <person name="Mora-Montes H.M."/>
            <person name="Almeida S.R."/>
            <person name="Stajich J.E."/>
            <person name="Lopes-Bezerra L.M."/>
            <person name="Vasconcelos A.T."/>
            <person name="Felipe M.S."/>
        </authorList>
    </citation>
    <scope>NUCLEOTIDE SEQUENCE [LARGE SCALE GENOMIC DNA]</scope>
    <source>
        <strain evidence="2 3">1099-18</strain>
    </source>
</reference>
<evidence type="ECO:0000256" key="1">
    <source>
        <dbReference type="SAM" id="MobiDB-lite"/>
    </source>
</evidence>
<dbReference type="AlphaFoldDB" id="A0A0F2MI72"/>
<evidence type="ECO:0000313" key="3">
    <source>
        <dbReference type="Proteomes" id="UP000033710"/>
    </source>
</evidence>
<feature type="region of interest" description="Disordered" evidence="1">
    <location>
        <begin position="32"/>
        <end position="77"/>
    </location>
</feature>
<accession>A0A0F2MI72</accession>
<dbReference type="RefSeq" id="XP_016591206.1">
    <property type="nucleotide sequence ID" value="XM_016737096.1"/>
</dbReference>
<comment type="caution">
    <text evidence="2">The sequence shown here is derived from an EMBL/GenBank/DDBJ whole genome shotgun (WGS) entry which is preliminary data.</text>
</comment>
<evidence type="ECO:0000313" key="2">
    <source>
        <dbReference type="EMBL" id="KJR88530.1"/>
    </source>
</evidence>
<dbReference type="Proteomes" id="UP000033710">
    <property type="component" value="Unassembled WGS sequence"/>
</dbReference>
<sequence length="77" mass="8344">MSVVEMNGEFVIKGKGREEYLVVKCEREGEMKKKDDVAKKEVGSGGEIKRAMRATTKEGMGERGGGAALKHGPLDMS</sequence>
<reference evidence="2 3" key="2">
    <citation type="journal article" date="2015" name="Eukaryot. Cell">
        <title>Asexual propagation of a virulent clone complex in a human and feline outbreak of sporotrichosis.</title>
        <authorList>
            <person name="Teixeira Mde M."/>
            <person name="Rodrigues A.M."/>
            <person name="Tsui C.K."/>
            <person name="de Almeida L.G."/>
            <person name="Van Diepeningen A.D."/>
            <person name="van den Ende B.G."/>
            <person name="Fernandes G.F."/>
            <person name="Kano R."/>
            <person name="Hamelin R.C."/>
            <person name="Lopes-Bezerra L.M."/>
            <person name="Vasconcelos A.T."/>
            <person name="de Hoog S."/>
            <person name="de Camargo Z.P."/>
            <person name="Felipe M.S."/>
        </authorList>
    </citation>
    <scope>NUCLEOTIDE SEQUENCE [LARGE SCALE GENOMIC DNA]</scope>
    <source>
        <strain evidence="2 3">1099-18</strain>
    </source>
</reference>
<feature type="compositionally biased region" description="Basic and acidic residues" evidence="1">
    <location>
        <begin position="32"/>
        <end position="61"/>
    </location>
</feature>
<dbReference type="KEGG" id="ssck:SPSK_10830"/>
<gene>
    <name evidence="2" type="ORF">SPSK_10830</name>
</gene>
<proteinExistence type="predicted"/>
<organism evidence="2 3">
    <name type="scientific">Sporothrix schenckii 1099-18</name>
    <dbReference type="NCBI Taxonomy" id="1397361"/>
    <lineage>
        <taxon>Eukaryota</taxon>
        <taxon>Fungi</taxon>
        <taxon>Dikarya</taxon>
        <taxon>Ascomycota</taxon>
        <taxon>Pezizomycotina</taxon>
        <taxon>Sordariomycetes</taxon>
        <taxon>Sordariomycetidae</taxon>
        <taxon>Ophiostomatales</taxon>
        <taxon>Ophiostomataceae</taxon>
        <taxon>Sporothrix</taxon>
    </lineage>
</organism>
<name>A0A0F2MI72_SPOSC</name>
<dbReference type="GeneID" id="27672373"/>
<dbReference type="VEuPathDB" id="FungiDB:SPSK_10830"/>
<protein>
    <submittedName>
        <fullName evidence="2">Uncharacterized protein</fullName>
    </submittedName>
</protein>